<feature type="transmembrane region" description="Helical" evidence="5">
    <location>
        <begin position="245"/>
        <end position="264"/>
    </location>
</feature>
<comment type="subcellular location">
    <subcellularLocation>
        <location evidence="1">Membrane</location>
        <topology evidence="1">Multi-pass membrane protein</topology>
    </subcellularLocation>
</comment>
<dbReference type="OrthoDB" id="116843at2"/>
<evidence type="ECO:0000256" key="5">
    <source>
        <dbReference type="SAM" id="Phobius"/>
    </source>
</evidence>
<dbReference type="EMBL" id="QQAH01000001">
    <property type="protein sequence ID" value="RDD83754.1"/>
    <property type="molecule type" value="Genomic_DNA"/>
</dbReference>
<keyword evidence="2 5" id="KW-0812">Transmembrane</keyword>
<feature type="transmembrane region" description="Helical" evidence="5">
    <location>
        <begin position="220"/>
        <end position="239"/>
    </location>
</feature>
<dbReference type="GO" id="GO:0016020">
    <property type="term" value="C:membrane"/>
    <property type="evidence" value="ECO:0007669"/>
    <property type="project" value="UniProtKB-SubCell"/>
</dbReference>
<keyword evidence="7" id="KW-1185">Reference proteome</keyword>
<feature type="transmembrane region" description="Helical" evidence="5">
    <location>
        <begin position="21"/>
        <end position="41"/>
    </location>
</feature>
<dbReference type="Pfam" id="PF07681">
    <property type="entry name" value="DoxX"/>
    <property type="match status" value="1"/>
</dbReference>
<evidence type="ECO:0000313" key="6">
    <source>
        <dbReference type="EMBL" id="RDD83754.1"/>
    </source>
</evidence>
<proteinExistence type="predicted"/>
<dbReference type="InterPro" id="IPR032808">
    <property type="entry name" value="DoxX"/>
</dbReference>
<evidence type="ECO:0000256" key="1">
    <source>
        <dbReference type="ARBA" id="ARBA00004141"/>
    </source>
</evidence>
<comment type="caution">
    <text evidence="6">The sequence shown here is derived from an EMBL/GenBank/DDBJ whole genome shotgun (WGS) entry which is preliminary data.</text>
</comment>
<feature type="transmembrane region" description="Helical" evidence="5">
    <location>
        <begin position="191"/>
        <end position="213"/>
    </location>
</feature>
<evidence type="ECO:0000256" key="3">
    <source>
        <dbReference type="ARBA" id="ARBA00022989"/>
    </source>
</evidence>
<gene>
    <name evidence="6" type="ORF">DVJ77_02185</name>
</gene>
<organism evidence="6 7">
    <name type="scientific">Dyella tabacisoli</name>
    <dbReference type="NCBI Taxonomy" id="2282381"/>
    <lineage>
        <taxon>Bacteria</taxon>
        <taxon>Pseudomonadati</taxon>
        <taxon>Pseudomonadota</taxon>
        <taxon>Gammaproteobacteria</taxon>
        <taxon>Lysobacterales</taxon>
        <taxon>Rhodanobacteraceae</taxon>
        <taxon>Dyella</taxon>
    </lineage>
</organism>
<evidence type="ECO:0000313" key="7">
    <source>
        <dbReference type="Proteomes" id="UP000253782"/>
    </source>
</evidence>
<name>A0A369USM1_9GAMM</name>
<feature type="transmembrane region" description="Helical" evidence="5">
    <location>
        <begin position="61"/>
        <end position="78"/>
    </location>
</feature>
<feature type="transmembrane region" description="Helical" evidence="5">
    <location>
        <begin position="157"/>
        <end position="175"/>
    </location>
</feature>
<feature type="transmembrane region" description="Helical" evidence="5">
    <location>
        <begin position="114"/>
        <end position="136"/>
    </location>
</feature>
<feature type="transmembrane region" description="Helical" evidence="5">
    <location>
        <begin position="85"/>
        <end position="108"/>
    </location>
</feature>
<dbReference type="AlphaFoldDB" id="A0A369USM1"/>
<sequence length="285" mass="30882">MAAPYTDSLPASAPRNTTRIGAAHVLFALVMIGLGIIGLIYGDFALVWQRIPIEHLPGQQFFAYACATIELATGIGLLMRPTLRLAAYILFVYLVLWLILLKLPAVVAMPQMEATWLGFGEIAVVLAGGWIVFALHAGALERRYLNFAVGASGVRKARILFALSLPMIGLSHFFYSEQTVAFVPSWLPLPLYWAYLTGAGSIVASIGLLFAIYPRLAATLEAAMLSIITLLVWGPGLITTPTDRTQWTAFVISWAIAGGAWIVADSYRGVPWFAMGGSARKLPIN</sequence>
<keyword evidence="4 5" id="KW-0472">Membrane</keyword>
<evidence type="ECO:0000256" key="2">
    <source>
        <dbReference type="ARBA" id="ARBA00022692"/>
    </source>
</evidence>
<evidence type="ECO:0000256" key="4">
    <source>
        <dbReference type="ARBA" id="ARBA00023136"/>
    </source>
</evidence>
<accession>A0A369USM1</accession>
<keyword evidence="3 5" id="KW-1133">Transmembrane helix</keyword>
<protein>
    <submittedName>
        <fullName evidence="6">DoxX family membrane protein</fullName>
    </submittedName>
</protein>
<reference evidence="6 7" key="1">
    <citation type="submission" date="2018-07" db="EMBL/GenBank/DDBJ databases">
        <title>Dyella tabacisoli L4-6T, whole genome shotgun sequence.</title>
        <authorList>
            <person name="Zhou X.-K."/>
            <person name="Li W.-J."/>
            <person name="Duan Y.-Q."/>
        </authorList>
    </citation>
    <scope>NUCLEOTIDE SEQUENCE [LARGE SCALE GENOMIC DNA]</scope>
    <source>
        <strain evidence="6 7">L4-6</strain>
    </source>
</reference>
<dbReference type="Proteomes" id="UP000253782">
    <property type="component" value="Unassembled WGS sequence"/>
</dbReference>